<keyword evidence="2 6" id="KW-0963">Cytoplasm</keyword>
<organism evidence="9 10">
    <name type="scientific">Pedobacter aquae</name>
    <dbReference type="NCBI Taxonomy" id="2605747"/>
    <lineage>
        <taxon>Bacteria</taxon>
        <taxon>Pseudomonadati</taxon>
        <taxon>Bacteroidota</taxon>
        <taxon>Sphingobacteriia</taxon>
        <taxon>Sphingobacteriales</taxon>
        <taxon>Sphingobacteriaceae</taxon>
        <taxon>Pedobacter</taxon>
    </lineage>
</organism>
<dbReference type="Proteomes" id="UP000323653">
    <property type="component" value="Chromosome"/>
</dbReference>
<dbReference type="InterPro" id="IPR048300">
    <property type="entry name" value="TACO1_YebC-like_2nd/3rd_dom"/>
</dbReference>
<dbReference type="GO" id="GO:0005829">
    <property type="term" value="C:cytosol"/>
    <property type="evidence" value="ECO:0007669"/>
    <property type="project" value="TreeGrafter"/>
</dbReference>
<dbReference type="Gene3D" id="3.30.70.980">
    <property type="match status" value="2"/>
</dbReference>
<proteinExistence type="inferred from homology"/>
<dbReference type="KEGG" id="pej:FYC62_10515"/>
<comment type="similarity">
    <text evidence="1 6">Belongs to the TACO1 family.</text>
</comment>
<dbReference type="EMBL" id="CP043329">
    <property type="protein sequence ID" value="QEK52039.1"/>
    <property type="molecule type" value="Genomic_DNA"/>
</dbReference>
<accession>A0A5C0VIY9</accession>
<evidence type="ECO:0000256" key="5">
    <source>
        <dbReference type="ARBA" id="ARBA00023163"/>
    </source>
</evidence>
<evidence type="ECO:0000313" key="10">
    <source>
        <dbReference type="Proteomes" id="UP000323653"/>
    </source>
</evidence>
<dbReference type="PANTHER" id="PTHR12532">
    <property type="entry name" value="TRANSLATIONAL ACTIVATOR OF CYTOCHROME C OXIDASE 1"/>
    <property type="match status" value="1"/>
</dbReference>
<gene>
    <name evidence="9" type="ORF">FYC62_10515</name>
</gene>
<evidence type="ECO:0000259" key="8">
    <source>
        <dbReference type="Pfam" id="PF20772"/>
    </source>
</evidence>
<comment type="subcellular location">
    <subcellularLocation>
        <location evidence="6">Cytoplasm</location>
    </subcellularLocation>
</comment>
<dbReference type="NCBIfam" id="NF009044">
    <property type="entry name" value="PRK12378.1"/>
    <property type="match status" value="1"/>
</dbReference>
<feature type="domain" description="TACO1/YebC-like second and third" evidence="7">
    <location>
        <begin position="79"/>
        <end position="239"/>
    </location>
</feature>
<keyword evidence="4 6" id="KW-0238">DNA-binding</keyword>
<sequence length="241" mass="27074">MGRAFEFRKERKFKRWAKMAVQFTRIGKDIVIAVKEGGPSPETNSRLRTAIQNAKAVNMPKDRVDAAIKRASDKSTAGYEEIVYEGYGPNGVAVLVETATDNTNRTVANVRSYFNKCNGALGKTGSLDFIFKRVSSFRFTPGDFDLEELEFELIDAGLEEIFVEANEEGEDEVVVHAAFEDFGKMQKALEEKGIELKQAKLERIALSYTEVNEEQAADILKLLDKLEEDDDVQAVYHNMAE</sequence>
<dbReference type="AlphaFoldDB" id="A0A5C0VIY9"/>
<protein>
    <recommendedName>
        <fullName evidence="6">Probable transcriptional regulatory protein FYC62_10515</fullName>
    </recommendedName>
</protein>
<reference evidence="9 10" key="1">
    <citation type="submission" date="2019-08" db="EMBL/GenBank/DDBJ databases">
        <title>Pedobacter sp. nov., isolated from Han river, South Korea.</title>
        <authorList>
            <person name="Lee D.-H."/>
            <person name="Kim Y.-S."/>
            <person name="Hwang E.-M."/>
            <person name="Le Tran T.C."/>
            <person name="Cha C.-J."/>
        </authorList>
    </citation>
    <scope>NUCLEOTIDE SEQUENCE [LARGE SCALE GENOMIC DNA]</scope>
    <source>
        <strain evidence="9 10">CJ43</strain>
    </source>
</reference>
<dbReference type="Gene3D" id="1.10.10.200">
    <property type="match status" value="1"/>
</dbReference>
<dbReference type="GO" id="GO:0003677">
    <property type="term" value="F:DNA binding"/>
    <property type="evidence" value="ECO:0007669"/>
    <property type="project" value="UniProtKB-UniRule"/>
</dbReference>
<dbReference type="Pfam" id="PF01709">
    <property type="entry name" value="Transcrip_reg"/>
    <property type="match status" value="1"/>
</dbReference>
<dbReference type="InterPro" id="IPR002876">
    <property type="entry name" value="Transcrip_reg_TACO1-like"/>
</dbReference>
<evidence type="ECO:0000256" key="4">
    <source>
        <dbReference type="ARBA" id="ARBA00023125"/>
    </source>
</evidence>
<evidence type="ECO:0000256" key="1">
    <source>
        <dbReference type="ARBA" id="ARBA00008724"/>
    </source>
</evidence>
<dbReference type="NCBIfam" id="NF001030">
    <property type="entry name" value="PRK00110.1"/>
    <property type="match status" value="1"/>
</dbReference>
<dbReference type="SUPFAM" id="SSF75625">
    <property type="entry name" value="YebC-like"/>
    <property type="match status" value="1"/>
</dbReference>
<feature type="domain" description="TACO1/YebC-like N-terminal" evidence="8">
    <location>
        <begin position="4"/>
        <end position="73"/>
    </location>
</feature>
<evidence type="ECO:0000256" key="3">
    <source>
        <dbReference type="ARBA" id="ARBA00023015"/>
    </source>
</evidence>
<evidence type="ECO:0000259" key="7">
    <source>
        <dbReference type="Pfam" id="PF01709"/>
    </source>
</evidence>
<evidence type="ECO:0000256" key="2">
    <source>
        <dbReference type="ARBA" id="ARBA00022490"/>
    </source>
</evidence>
<dbReference type="FunFam" id="1.10.10.200:FF:000004">
    <property type="entry name" value="Probable transcriptional regulatory protein BSBG_02618"/>
    <property type="match status" value="1"/>
</dbReference>
<dbReference type="InterPro" id="IPR026564">
    <property type="entry name" value="Transcrip_reg_TACO1-like_dom3"/>
</dbReference>
<dbReference type="InterPro" id="IPR017856">
    <property type="entry name" value="Integrase-like_N"/>
</dbReference>
<evidence type="ECO:0000256" key="6">
    <source>
        <dbReference type="HAMAP-Rule" id="MF_00693"/>
    </source>
</evidence>
<dbReference type="InterPro" id="IPR049083">
    <property type="entry name" value="TACO1_YebC_N"/>
</dbReference>
<dbReference type="HAMAP" id="MF_00693">
    <property type="entry name" value="Transcrip_reg_TACO1"/>
    <property type="match status" value="1"/>
</dbReference>
<keyword evidence="3 6" id="KW-0805">Transcription regulation</keyword>
<keyword evidence="5 6" id="KW-0804">Transcription</keyword>
<name>A0A5C0VIY9_9SPHI</name>
<keyword evidence="10" id="KW-1185">Reference proteome</keyword>
<dbReference type="GO" id="GO:0006355">
    <property type="term" value="P:regulation of DNA-templated transcription"/>
    <property type="evidence" value="ECO:0007669"/>
    <property type="project" value="UniProtKB-UniRule"/>
</dbReference>
<dbReference type="InterPro" id="IPR029072">
    <property type="entry name" value="YebC-like"/>
</dbReference>
<dbReference type="Pfam" id="PF20772">
    <property type="entry name" value="TACO1_YebC_N"/>
    <property type="match status" value="1"/>
</dbReference>
<evidence type="ECO:0000313" key="9">
    <source>
        <dbReference type="EMBL" id="QEK52039.1"/>
    </source>
</evidence>
<dbReference type="PANTHER" id="PTHR12532:SF6">
    <property type="entry name" value="TRANSCRIPTIONAL REGULATORY PROTEIN YEBC-RELATED"/>
    <property type="match status" value="1"/>
</dbReference>
<dbReference type="RefSeq" id="WP_039452885.1">
    <property type="nucleotide sequence ID" value="NZ_CP043329.1"/>
</dbReference>
<dbReference type="NCBIfam" id="TIGR01033">
    <property type="entry name" value="YebC/PmpR family DNA-binding transcriptional regulator"/>
    <property type="match status" value="1"/>
</dbReference>